<evidence type="ECO:0000313" key="4">
    <source>
        <dbReference type="EMBL" id="MDQ0534658.1"/>
    </source>
</evidence>
<evidence type="ECO:0000256" key="2">
    <source>
        <dbReference type="PROSITE-ProRule" id="PRU00169"/>
    </source>
</evidence>
<dbReference type="PANTHER" id="PTHR44591:SF25">
    <property type="entry name" value="CHEMOTAXIS TWO-COMPONENT RESPONSE REGULATOR"/>
    <property type="match status" value="1"/>
</dbReference>
<gene>
    <name evidence="4" type="ORF">QO018_003535</name>
</gene>
<keyword evidence="5" id="KW-1185">Reference proteome</keyword>
<sequence>MSHIPVTRAPPAPLIAIVDDDQAIREALDDLLQSAGFRCLPFASAEDFLAHADLGGIACIVLDVQMPGLSGLDLLDCLNLAGGHPPIVFMTSYADEATRSRALAAGARAVLGKPVDGYILLDSLAASLTAVAGHG</sequence>
<organism evidence="4 5">
    <name type="scientific">Azospirillum picis</name>
    <dbReference type="NCBI Taxonomy" id="488438"/>
    <lineage>
        <taxon>Bacteria</taxon>
        <taxon>Pseudomonadati</taxon>
        <taxon>Pseudomonadota</taxon>
        <taxon>Alphaproteobacteria</taxon>
        <taxon>Rhodospirillales</taxon>
        <taxon>Azospirillaceae</taxon>
        <taxon>Azospirillum</taxon>
    </lineage>
</organism>
<dbReference type="Gene3D" id="3.40.50.2300">
    <property type="match status" value="1"/>
</dbReference>
<keyword evidence="1 2" id="KW-0597">Phosphoprotein</keyword>
<dbReference type="InterPro" id="IPR050595">
    <property type="entry name" value="Bact_response_regulator"/>
</dbReference>
<protein>
    <submittedName>
        <fullName evidence="4">FixJ family two-component response regulator</fullName>
    </submittedName>
</protein>
<feature type="modified residue" description="4-aspartylphosphate" evidence="2">
    <location>
        <position position="63"/>
    </location>
</feature>
<evidence type="ECO:0000313" key="5">
    <source>
        <dbReference type="Proteomes" id="UP001244552"/>
    </source>
</evidence>
<dbReference type="SUPFAM" id="SSF52172">
    <property type="entry name" value="CheY-like"/>
    <property type="match status" value="1"/>
</dbReference>
<reference evidence="4 5" key="1">
    <citation type="submission" date="2023-07" db="EMBL/GenBank/DDBJ databases">
        <title>Genomic Encyclopedia of Type Strains, Phase IV (KMG-IV): sequencing the most valuable type-strain genomes for metagenomic binning, comparative biology and taxonomic classification.</title>
        <authorList>
            <person name="Goeker M."/>
        </authorList>
    </citation>
    <scope>NUCLEOTIDE SEQUENCE [LARGE SCALE GENOMIC DNA]</scope>
    <source>
        <strain evidence="4 5">DSM 19922</strain>
    </source>
</reference>
<evidence type="ECO:0000259" key="3">
    <source>
        <dbReference type="PROSITE" id="PS50110"/>
    </source>
</evidence>
<feature type="domain" description="Response regulatory" evidence="3">
    <location>
        <begin position="14"/>
        <end position="128"/>
    </location>
</feature>
<dbReference type="InterPro" id="IPR011006">
    <property type="entry name" value="CheY-like_superfamily"/>
</dbReference>
<comment type="caution">
    <text evidence="4">The sequence shown here is derived from an EMBL/GenBank/DDBJ whole genome shotgun (WGS) entry which is preliminary data.</text>
</comment>
<proteinExistence type="predicted"/>
<dbReference type="Pfam" id="PF00072">
    <property type="entry name" value="Response_reg"/>
    <property type="match status" value="1"/>
</dbReference>
<evidence type="ECO:0000256" key="1">
    <source>
        <dbReference type="ARBA" id="ARBA00022553"/>
    </source>
</evidence>
<dbReference type="InterPro" id="IPR001789">
    <property type="entry name" value="Sig_transdc_resp-reg_receiver"/>
</dbReference>
<dbReference type="RefSeq" id="WP_307354449.1">
    <property type="nucleotide sequence ID" value="NZ_JAGINO010000012.1"/>
</dbReference>
<dbReference type="Proteomes" id="UP001244552">
    <property type="component" value="Unassembled WGS sequence"/>
</dbReference>
<dbReference type="EMBL" id="JAUSVU010000013">
    <property type="protein sequence ID" value="MDQ0534658.1"/>
    <property type="molecule type" value="Genomic_DNA"/>
</dbReference>
<accession>A0ABU0MMF4</accession>
<dbReference type="PROSITE" id="PS50110">
    <property type="entry name" value="RESPONSE_REGULATORY"/>
    <property type="match status" value="1"/>
</dbReference>
<name>A0ABU0MMF4_9PROT</name>
<dbReference type="SMART" id="SM00448">
    <property type="entry name" value="REC"/>
    <property type="match status" value="1"/>
</dbReference>
<dbReference type="PANTHER" id="PTHR44591">
    <property type="entry name" value="STRESS RESPONSE REGULATOR PROTEIN 1"/>
    <property type="match status" value="1"/>
</dbReference>